<feature type="domain" description="DUF218" evidence="1">
    <location>
        <begin position="50"/>
        <end position="172"/>
    </location>
</feature>
<dbReference type="GO" id="GO:0043164">
    <property type="term" value="P:Gram-negative-bacterium-type cell wall biogenesis"/>
    <property type="evidence" value="ECO:0007669"/>
    <property type="project" value="TreeGrafter"/>
</dbReference>
<evidence type="ECO:0000259" key="1">
    <source>
        <dbReference type="Pfam" id="PF02698"/>
    </source>
</evidence>
<dbReference type="InterPro" id="IPR003848">
    <property type="entry name" value="DUF218"/>
</dbReference>
<dbReference type="GO" id="GO:0000270">
    <property type="term" value="P:peptidoglycan metabolic process"/>
    <property type="evidence" value="ECO:0007669"/>
    <property type="project" value="TreeGrafter"/>
</dbReference>
<dbReference type="GO" id="GO:0005886">
    <property type="term" value="C:plasma membrane"/>
    <property type="evidence" value="ECO:0007669"/>
    <property type="project" value="TreeGrafter"/>
</dbReference>
<dbReference type="PANTHER" id="PTHR30336">
    <property type="entry name" value="INNER MEMBRANE PROTEIN, PROBABLE PERMEASE"/>
    <property type="match status" value="1"/>
</dbReference>
<sequence length="256" mass="26795">MLHSSTITDMNSAGLARLLPPNTHGAIHCHVPAPRAAGAGLAPGRHCGAVLGALPLSARVEEEAMVRLAEGVRLHRALPGTTLVTSGGGSQPTMARTMADLSRAWGVEDVAVHDDPANTHAEAQAAARAFGDERFLLVTSASHMPRAMALFRGAGLDPIAAPTQHMAPAMSAQDVWSVRYLRPGATGLRKMVAEPVIGRSNTPARSDNCCCGASNRPAANGEGVIRHSCGCSRVSPARQPLQAPRRFLLRFGNCLT</sequence>
<gene>
    <name evidence="2" type="ORF">FKY71_13105</name>
</gene>
<comment type="caution">
    <text evidence="2">The sequence shown here is derived from an EMBL/GenBank/DDBJ whole genome shotgun (WGS) entry which is preliminary data.</text>
</comment>
<dbReference type="AlphaFoldDB" id="A0A540VP80"/>
<protein>
    <recommendedName>
        <fullName evidence="1">DUF218 domain-containing protein</fullName>
    </recommendedName>
</protein>
<dbReference type="PANTHER" id="PTHR30336:SF4">
    <property type="entry name" value="ENVELOPE BIOGENESIS FACTOR ELYC"/>
    <property type="match status" value="1"/>
</dbReference>
<name>A0A540VP80_9GAMM</name>
<reference evidence="2 3" key="1">
    <citation type="submission" date="2019-06" db="EMBL/GenBank/DDBJ databases">
        <title>Metagenome assembled Genome of Spiribacter salinus SL48-SHIP from the microbial mat of Salt Lake 48 (Novosibirsk region, Russia).</title>
        <authorList>
            <person name="Shipova A."/>
            <person name="Rozanov A.S."/>
            <person name="Bryanskaya A.V."/>
            <person name="Peltek S.E."/>
        </authorList>
    </citation>
    <scope>NUCLEOTIDE SEQUENCE [LARGE SCALE GENOMIC DNA]</scope>
    <source>
        <strain evidence="2">SL48-SHIP-2</strain>
    </source>
</reference>
<proteinExistence type="predicted"/>
<accession>A0A540VP80</accession>
<evidence type="ECO:0000313" key="2">
    <source>
        <dbReference type="EMBL" id="TQE98571.1"/>
    </source>
</evidence>
<dbReference type="InterPro" id="IPR051599">
    <property type="entry name" value="Cell_Envelope_Assoc"/>
</dbReference>
<dbReference type="CDD" id="cd06259">
    <property type="entry name" value="YdcF-like"/>
    <property type="match status" value="1"/>
</dbReference>
<evidence type="ECO:0000313" key="3">
    <source>
        <dbReference type="Proteomes" id="UP000315400"/>
    </source>
</evidence>
<organism evidence="2 3">
    <name type="scientific">Spiribacter salinus</name>
    <dbReference type="NCBI Taxonomy" id="1335746"/>
    <lineage>
        <taxon>Bacteria</taxon>
        <taxon>Pseudomonadati</taxon>
        <taxon>Pseudomonadota</taxon>
        <taxon>Gammaproteobacteria</taxon>
        <taxon>Chromatiales</taxon>
        <taxon>Ectothiorhodospiraceae</taxon>
        <taxon>Spiribacter</taxon>
    </lineage>
</organism>
<dbReference type="Proteomes" id="UP000315400">
    <property type="component" value="Unassembled WGS sequence"/>
</dbReference>
<dbReference type="EMBL" id="VIFK01000172">
    <property type="protein sequence ID" value="TQE98571.1"/>
    <property type="molecule type" value="Genomic_DNA"/>
</dbReference>
<dbReference type="Pfam" id="PF02698">
    <property type="entry name" value="DUF218"/>
    <property type="match status" value="1"/>
</dbReference>